<name>A0A533QNE4_9BACT</name>
<feature type="region of interest" description="Disordered" evidence="1">
    <location>
        <begin position="56"/>
        <end position="75"/>
    </location>
</feature>
<evidence type="ECO:0000313" key="3">
    <source>
        <dbReference type="Proteomes" id="UP000319783"/>
    </source>
</evidence>
<gene>
    <name evidence="2" type="ORF">JETT_1590</name>
</gene>
<evidence type="ECO:0000256" key="1">
    <source>
        <dbReference type="SAM" id="MobiDB-lite"/>
    </source>
</evidence>
<proteinExistence type="predicted"/>
<dbReference type="AlphaFoldDB" id="A0A533QNE4"/>
<reference evidence="2 3" key="1">
    <citation type="submission" date="2019-04" db="EMBL/GenBank/DDBJ databases">
        <title>Genome of a novel bacterium Candidatus Jettenia ecosi reconstructed from metagenome of an anammox bioreactor.</title>
        <authorList>
            <person name="Mardanov A.V."/>
            <person name="Beletsky A.V."/>
            <person name="Ravin N.V."/>
            <person name="Botchkova E.A."/>
            <person name="Litti Y.V."/>
            <person name="Nozhevnikova A.N."/>
        </authorList>
    </citation>
    <scope>NUCLEOTIDE SEQUENCE [LARGE SCALE GENOMIC DNA]</scope>
    <source>
        <strain evidence="2">J2</strain>
    </source>
</reference>
<organism evidence="2 3">
    <name type="scientific">Candidatus Jettenia ecosi</name>
    <dbReference type="NCBI Taxonomy" id="2494326"/>
    <lineage>
        <taxon>Bacteria</taxon>
        <taxon>Pseudomonadati</taxon>
        <taxon>Planctomycetota</taxon>
        <taxon>Candidatus Brocadiia</taxon>
        <taxon>Candidatus Brocadiales</taxon>
        <taxon>Candidatus Brocadiaceae</taxon>
        <taxon>Candidatus Jettenia</taxon>
    </lineage>
</organism>
<comment type="caution">
    <text evidence="2">The sequence shown here is derived from an EMBL/GenBank/DDBJ whole genome shotgun (WGS) entry which is preliminary data.</text>
</comment>
<accession>A0A533QNE4</accession>
<sequence>MSIGMQRDVQKVLLCPSLWRNNGSTLIPLDPPLKKGEMCECFRKGKRVSVLEKGKMQEGEIQERNRRRESIKEGK</sequence>
<evidence type="ECO:0000313" key="2">
    <source>
        <dbReference type="EMBL" id="TLD42110.1"/>
    </source>
</evidence>
<dbReference type="EMBL" id="SULG01000027">
    <property type="protein sequence ID" value="TLD42110.1"/>
    <property type="molecule type" value="Genomic_DNA"/>
</dbReference>
<dbReference type="Proteomes" id="UP000319783">
    <property type="component" value="Unassembled WGS sequence"/>
</dbReference>
<protein>
    <submittedName>
        <fullName evidence="2">Uncharacterized protein</fullName>
    </submittedName>
</protein>